<evidence type="ECO:0000313" key="2">
    <source>
        <dbReference type="EMBL" id="AKL95340.1"/>
    </source>
</evidence>
<dbReference type="Gene3D" id="3.30.2090.10">
    <property type="entry name" value="Multidrug efflux transporter AcrB TolC docking domain, DN and DC subdomains"/>
    <property type="match status" value="2"/>
</dbReference>
<keyword evidence="1" id="KW-0812">Transmembrane</keyword>
<feature type="transmembrane region" description="Helical" evidence="1">
    <location>
        <begin position="384"/>
        <end position="405"/>
    </location>
</feature>
<dbReference type="InterPro" id="IPR001036">
    <property type="entry name" value="Acrflvin-R"/>
</dbReference>
<dbReference type="AlphaFoldDB" id="A0A0G3WBT2"/>
<feature type="transmembrane region" description="Helical" evidence="1">
    <location>
        <begin position="965"/>
        <end position="988"/>
    </location>
</feature>
<dbReference type="InterPro" id="IPR027463">
    <property type="entry name" value="AcrB_DN_DC_subdom"/>
</dbReference>
<feature type="transmembrane region" description="Helical" evidence="1">
    <location>
        <begin position="434"/>
        <end position="455"/>
    </location>
</feature>
<feature type="transmembrane region" description="Helical" evidence="1">
    <location>
        <begin position="890"/>
        <end position="910"/>
    </location>
</feature>
<evidence type="ECO:0000256" key="1">
    <source>
        <dbReference type="SAM" id="Phobius"/>
    </source>
</evidence>
<dbReference type="SUPFAM" id="SSF82693">
    <property type="entry name" value="Multidrug efflux transporter AcrB pore domain, PN1, PN2, PC1 and PC2 subdomains"/>
    <property type="match status" value="2"/>
</dbReference>
<sequence length="1031" mass="114215">MIKWSVEHKSIILLFAILILIAGGFLYGAMERQENPTVAGPIAVIKTIYPGATPEDIEKLIVKPIEDEINKISDIKTIESFAMDSIGIVKVTLKDLSDEKIDKAWNDIKEELDIVKSTLPSSAYEPTIETDLASSYGIILGLTSQDYTYQDLSSVANKLKEELSKDPGVKAVDIDGEIYDEVHIYLDMVKLEQYGVSPTEIATIIKARNINIPGGNLVIDQVKIPVQVSGEYKDIEEIKDTIIAVSTETGTPIYLKNVADVVIVQEKKEVFASVNNEKALLIGVKYMEEENIVAIGERLEVIIHKFRENQLYENMELIKLTDQAEFTRDAINLFEYNLIAAILLVVIVVLITMGVRSAVVVSLPIPLVIVMVFIFMYLSHTPLHQVSIASLIISLSLLVANGIVANDNINVYLEKGYDRVTACIKGVEEVKIPILTSTLTTVASFLPLAMMQGVAGKFVKSLPILVSIALMGSYLTALTVIPATGYKLLKPKEKDVEERKFKTKIRKVLKVDDISGGIVNFYGKLLKAALNIPLIVILTFVGIFVVSLLMVPSLGMQLFPPVERDQYVIDVAVQDGSDVEKTEKIAAMVGELLQQEASIENFAYKVGDGMLKYYITFTPNDRASNKAQFLVNGDRSEADRIEKELGSKIPGVSINIRELETAVPVTYPVQVRVSGPEIAELRRIAEEIKEIIYDVPGVKNLEDNYGYDSYKLNIKVNEEKANLVGITNYDIASTVRMAVNGLEISEFKEEDIEKEALPIILKIPDEKKRDRDVLDAIFVTSQITGKNVPIHQIAEIETNSSLNKIVRRNTTRTITIGMFVEKGYNSNEIISSCQMLLEDYVLPDGYTMVFGGESEERNDAFASMKIPTVLAIAIIYLILVIQFGSLRMPLIIMGTIPLSFIGIIWGLKWMNYPIGFMALLGAVSLMGVVVNNGIVLLDYIRILVKENDDIKEAIVEACKTRLRPIMIGMITTVISLIPLAKSGGALWAPMATSIIFGMLISSILTLFIIPCAYFVIRGKHIWIPKPVNSSN</sequence>
<dbReference type="OrthoDB" id="9757876at2"/>
<organism evidence="2 3">
    <name type="scientific">Clostridium aceticum</name>
    <dbReference type="NCBI Taxonomy" id="84022"/>
    <lineage>
        <taxon>Bacteria</taxon>
        <taxon>Bacillati</taxon>
        <taxon>Bacillota</taxon>
        <taxon>Clostridia</taxon>
        <taxon>Eubacteriales</taxon>
        <taxon>Clostridiaceae</taxon>
        <taxon>Clostridium</taxon>
    </lineage>
</organism>
<dbReference type="KEGG" id="cace:CACET_c18920"/>
<dbReference type="EMBL" id="CP009687">
    <property type="protein sequence ID" value="AKL95340.1"/>
    <property type="molecule type" value="Genomic_DNA"/>
</dbReference>
<dbReference type="PANTHER" id="PTHR32063:SF18">
    <property type="entry name" value="CATION EFFLUX SYSTEM PROTEIN"/>
    <property type="match status" value="1"/>
</dbReference>
<dbReference type="PATRIC" id="fig|84022.6.peg.1887"/>
<evidence type="ECO:0000313" key="3">
    <source>
        <dbReference type="Proteomes" id="UP000035704"/>
    </source>
</evidence>
<reference evidence="2 3" key="1">
    <citation type="submission" date="2014-10" db="EMBL/GenBank/DDBJ databases">
        <title>Genome sequence of Clostridium aceticum DSM 1496.</title>
        <authorList>
            <person name="Poehlein A."/>
            <person name="Schiel-Bengelsdorf B."/>
            <person name="Gottschalk G."/>
            <person name="Duerre P."/>
            <person name="Daniel R."/>
        </authorList>
    </citation>
    <scope>NUCLEOTIDE SEQUENCE [LARGE SCALE GENOMIC DNA]</scope>
    <source>
        <strain evidence="2 3">DSM 1496</strain>
    </source>
</reference>
<dbReference type="PANTHER" id="PTHR32063">
    <property type="match status" value="1"/>
</dbReference>
<dbReference type="Gene3D" id="1.20.1640.10">
    <property type="entry name" value="Multidrug efflux transporter AcrB transmembrane domain"/>
    <property type="match status" value="2"/>
</dbReference>
<proteinExistence type="predicted"/>
<feature type="transmembrane region" description="Helical" evidence="1">
    <location>
        <begin position="994"/>
        <end position="1016"/>
    </location>
</feature>
<feature type="transmembrane region" description="Helical" evidence="1">
    <location>
        <begin position="333"/>
        <end position="351"/>
    </location>
</feature>
<feature type="transmembrane region" description="Helical" evidence="1">
    <location>
        <begin position="358"/>
        <end position="378"/>
    </location>
</feature>
<name>A0A0G3WBT2_9CLOT</name>
<feature type="transmembrane region" description="Helical" evidence="1">
    <location>
        <begin position="864"/>
        <end position="883"/>
    </location>
</feature>
<feature type="transmembrane region" description="Helical" evidence="1">
    <location>
        <begin position="461"/>
        <end position="484"/>
    </location>
</feature>
<dbReference type="STRING" id="84022.CACET_c18920"/>
<keyword evidence="3" id="KW-1185">Reference proteome</keyword>
<keyword evidence="1" id="KW-1133">Transmembrane helix</keyword>
<feature type="transmembrane region" description="Helical" evidence="1">
    <location>
        <begin position="916"/>
        <end position="944"/>
    </location>
</feature>
<dbReference type="GO" id="GO:0042910">
    <property type="term" value="F:xenobiotic transmembrane transporter activity"/>
    <property type="evidence" value="ECO:0007669"/>
    <property type="project" value="TreeGrafter"/>
</dbReference>
<dbReference type="Gene3D" id="3.30.70.1430">
    <property type="entry name" value="Multidrug efflux transporter AcrB pore domain"/>
    <property type="match status" value="2"/>
</dbReference>
<gene>
    <name evidence="2" type="primary">nolG</name>
    <name evidence="2" type="ORF">CACET_c18920</name>
</gene>
<dbReference type="SUPFAM" id="SSF82714">
    <property type="entry name" value="Multidrug efflux transporter AcrB TolC docking domain, DN and DC subdomains"/>
    <property type="match status" value="2"/>
</dbReference>
<dbReference type="Gene3D" id="3.30.70.1320">
    <property type="entry name" value="Multidrug efflux transporter AcrB pore domain like"/>
    <property type="match status" value="1"/>
</dbReference>
<dbReference type="Gene3D" id="3.30.70.1440">
    <property type="entry name" value="Multidrug efflux transporter AcrB pore domain"/>
    <property type="match status" value="1"/>
</dbReference>
<feature type="transmembrane region" description="Helical" evidence="1">
    <location>
        <begin position="528"/>
        <end position="551"/>
    </location>
</feature>
<protein>
    <submittedName>
        <fullName evidence="2">Nodulation protein NolG</fullName>
    </submittedName>
</protein>
<feature type="transmembrane region" description="Helical" evidence="1">
    <location>
        <begin position="12"/>
        <end position="30"/>
    </location>
</feature>
<accession>A0A0G3WBT2</accession>
<dbReference type="Pfam" id="PF00873">
    <property type="entry name" value="ACR_tran"/>
    <property type="match status" value="1"/>
</dbReference>
<dbReference type="RefSeq" id="WP_044824030.1">
    <property type="nucleotide sequence ID" value="NZ_CP009687.1"/>
</dbReference>
<dbReference type="SUPFAM" id="SSF82866">
    <property type="entry name" value="Multidrug efflux transporter AcrB transmembrane domain"/>
    <property type="match status" value="2"/>
</dbReference>
<dbReference type="PRINTS" id="PR00702">
    <property type="entry name" value="ACRIFLAVINRP"/>
</dbReference>
<dbReference type="GO" id="GO:0005886">
    <property type="term" value="C:plasma membrane"/>
    <property type="evidence" value="ECO:0007669"/>
    <property type="project" value="TreeGrafter"/>
</dbReference>
<keyword evidence="1" id="KW-0472">Membrane</keyword>
<dbReference type="Proteomes" id="UP000035704">
    <property type="component" value="Chromosome"/>
</dbReference>